<evidence type="ECO:0000313" key="5">
    <source>
        <dbReference type="Proteomes" id="UP000253834"/>
    </source>
</evidence>
<organism evidence="4 5">
    <name type="scientific">Priestia megaterium</name>
    <name type="common">Bacillus megaterium</name>
    <dbReference type="NCBI Taxonomy" id="1404"/>
    <lineage>
        <taxon>Bacteria</taxon>
        <taxon>Bacillati</taxon>
        <taxon>Bacillota</taxon>
        <taxon>Bacilli</taxon>
        <taxon>Bacillales</taxon>
        <taxon>Bacillaceae</taxon>
        <taxon>Priestia</taxon>
    </lineage>
</organism>
<evidence type="ECO:0000313" key="4">
    <source>
        <dbReference type="EMBL" id="AXI27867.1"/>
    </source>
</evidence>
<accession>A0AA86LTQ4</accession>
<dbReference type="PANTHER" id="PTHR43540">
    <property type="entry name" value="PEROXYUREIDOACRYLATE/UREIDOACRYLATE AMIDOHYDROLASE-RELATED"/>
    <property type="match status" value="1"/>
</dbReference>
<name>A0AA86LTQ4_PRIMG</name>
<sequence length="194" mass="21867">MKKALLVLDLINDITHENGSVGKDGFYNQVQERQTIAHTAQAIEHCRKVGIPVIYVIVGFSEGYPEWSEKSKLFCQVKNKQQVLLGTWATQVHDAIKPLPEEVVVTKNRIDPFYNTNLEIVLDSMNIDTLYLTGVATELVVLSTVLSGHDRGYEVRTLSDCIASSDPYSHECAMNVIEKLSNIYNVERLIKEEN</sequence>
<keyword evidence="2" id="KW-0378">Hydrolase</keyword>
<dbReference type="SUPFAM" id="SSF52499">
    <property type="entry name" value="Isochorismatase-like hydrolases"/>
    <property type="match status" value="1"/>
</dbReference>
<feature type="domain" description="Isochorismatase-like" evidence="3">
    <location>
        <begin position="4"/>
        <end position="178"/>
    </location>
</feature>
<proteinExistence type="inferred from homology"/>
<evidence type="ECO:0000256" key="1">
    <source>
        <dbReference type="ARBA" id="ARBA00006336"/>
    </source>
</evidence>
<dbReference type="InterPro" id="IPR036380">
    <property type="entry name" value="Isochorismatase-like_sf"/>
</dbReference>
<dbReference type="RefSeq" id="WP_114894357.1">
    <property type="nucleotide sequence ID" value="NZ_CP022674.1"/>
</dbReference>
<dbReference type="Pfam" id="PF00857">
    <property type="entry name" value="Isochorismatase"/>
    <property type="match status" value="1"/>
</dbReference>
<dbReference type="CDD" id="cd00431">
    <property type="entry name" value="cysteine_hydrolases"/>
    <property type="match status" value="1"/>
</dbReference>
<dbReference type="GO" id="GO:0016787">
    <property type="term" value="F:hydrolase activity"/>
    <property type="evidence" value="ECO:0007669"/>
    <property type="project" value="UniProtKB-KW"/>
</dbReference>
<dbReference type="EMBL" id="CP022674">
    <property type="protein sequence ID" value="AXI27867.1"/>
    <property type="molecule type" value="Genomic_DNA"/>
</dbReference>
<dbReference type="InterPro" id="IPR050272">
    <property type="entry name" value="Isochorismatase-like_hydrls"/>
</dbReference>
<reference evidence="4 5" key="1">
    <citation type="submission" date="2017-07" db="EMBL/GenBank/DDBJ databases">
        <title>Isolation and development of strain Bacillus megaterium SR7 for enhanced growth and metabolite production under supercritical carbon dioxide.</title>
        <authorList>
            <person name="Freedman A.J.E."/>
            <person name="Peet K.C."/>
            <person name="Boock J.T."/>
            <person name="Penn K."/>
            <person name="Prather K.L.J."/>
            <person name="Thompson J.R."/>
        </authorList>
    </citation>
    <scope>NUCLEOTIDE SEQUENCE [LARGE SCALE GENOMIC DNA]</scope>
    <source>
        <strain evidence="4 5">SR7</strain>
    </source>
</reference>
<comment type="similarity">
    <text evidence="1">Belongs to the isochorismatase family.</text>
</comment>
<protein>
    <submittedName>
        <fullName evidence="4">Isochorismatase</fullName>
    </submittedName>
</protein>
<dbReference type="PANTHER" id="PTHR43540:SF16">
    <property type="entry name" value="ISOCHORISMATASE-LIKE DOMAIN-CONTAINING PROTEIN"/>
    <property type="match status" value="1"/>
</dbReference>
<evidence type="ECO:0000259" key="3">
    <source>
        <dbReference type="Pfam" id="PF00857"/>
    </source>
</evidence>
<dbReference type="Gene3D" id="3.40.50.850">
    <property type="entry name" value="Isochorismatase-like"/>
    <property type="match status" value="1"/>
</dbReference>
<evidence type="ECO:0000256" key="2">
    <source>
        <dbReference type="ARBA" id="ARBA00022801"/>
    </source>
</evidence>
<dbReference type="Proteomes" id="UP000253834">
    <property type="component" value="Chromosome"/>
</dbReference>
<dbReference type="InterPro" id="IPR000868">
    <property type="entry name" value="Isochorismatase-like_dom"/>
</dbReference>
<gene>
    <name evidence="4" type="ORF">CIB87_02140</name>
</gene>
<dbReference type="AlphaFoldDB" id="A0AA86LTQ4"/>